<dbReference type="SUPFAM" id="SSF160631">
    <property type="entry name" value="SMI1/KNR4-like"/>
    <property type="match status" value="1"/>
</dbReference>
<keyword evidence="3" id="KW-1185">Reference proteome</keyword>
<gene>
    <name evidence="2" type="ORF">Q9312_15865</name>
</gene>
<organism evidence="2 3">
    <name type="scientific">Pleionea litopenaei</name>
    <dbReference type="NCBI Taxonomy" id="3070815"/>
    <lineage>
        <taxon>Bacteria</taxon>
        <taxon>Pseudomonadati</taxon>
        <taxon>Pseudomonadota</taxon>
        <taxon>Gammaproteobacteria</taxon>
        <taxon>Oceanospirillales</taxon>
        <taxon>Pleioneaceae</taxon>
        <taxon>Pleionea</taxon>
    </lineage>
</organism>
<dbReference type="InterPro" id="IPR018958">
    <property type="entry name" value="Knr4/Smi1-like_dom"/>
</dbReference>
<evidence type="ECO:0000313" key="3">
    <source>
        <dbReference type="Proteomes" id="UP001239782"/>
    </source>
</evidence>
<protein>
    <submittedName>
        <fullName evidence="2">SMI1/KNR4 family protein</fullName>
    </submittedName>
</protein>
<dbReference type="InterPro" id="IPR037883">
    <property type="entry name" value="Knr4/Smi1-like_sf"/>
</dbReference>
<dbReference type="EMBL" id="CP133548">
    <property type="protein sequence ID" value="WMS86697.1"/>
    <property type="molecule type" value="Genomic_DNA"/>
</dbReference>
<reference evidence="2 3" key="1">
    <citation type="submission" date="2023-08" db="EMBL/GenBank/DDBJ databases">
        <title>Pleionea litopenaei sp. nov., isolated from stomach of juvenile Litopenaeus vannamei.</title>
        <authorList>
            <person name="Rho A.M."/>
            <person name="Hwang C.Y."/>
        </authorList>
    </citation>
    <scope>NUCLEOTIDE SEQUENCE [LARGE SCALE GENOMIC DNA]</scope>
    <source>
        <strain evidence="2 3">HL-JVS1</strain>
    </source>
</reference>
<dbReference type="Proteomes" id="UP001239782">
    <property type="component" value="Chromosome"/>
</dbReference>
<dbReference type="Gene3D" id="3.40.1580.10">
    <property type="entry name" value="SMI1/KNR4-like"/>
    <property type="match status" value="1"/>
</dbReference>
<dbReference type="Pfam" id="PF09346">
    <property type="entry name" value="SMI1_KNR4"/>
    <property type="match status" value="1"/>
</dbReference>
<proteinExistence type="predicted"/>
<dbReference type="SMART" id="SM00860">
    <property type="entry name" value="SMI1_KNR4"/>
    <property type="match status" value="1"/>
</dbReference>
<name>A0AA51RS90_9GAMM</name>
<evidence type="ECO:0000313" key="2">
    <source>
        <dbReference type="EMBL" id="WMS86697.1"/>
    </source>
</evidence>
<feature type="domain" description="Knr4/Smi1-like" evidence="1">
    <location>
        <begin position="11"/>
        <end position="145"/>
    </location>
</feature>
<accession>A0AA51RS90</accession>
<sequence length="149" mass="16913">MLDTIDNPGRSISESELKEIALFTGFEFPTSYKEFLLKFNGGSPSPDAFPIKGHSEEVGGIQVFFGVDREIESSCLNWNYNQYKSRLPDSYIPIACSDTNDLICLVLSEVQYGKIVFWDAEDERSRNDLGNVYEVADSFDQLLEILFED</sequence>
<dbReference type="RefSeq" id="WP_309201842.1">
    <property type="nucleotide sequence ID" value="NZ_CP133548.1"/>
</dbReference>
<evidence type="ECO:0000259" key="1">
    <source>
        <dbReference type="SMART" id="SM00860"/>
    </source>
</evidence>
<dbReference type="AlphaFoldDB" id="A0AA51RS90"/>
<dbReference type="KEGG" id="plei:Q9312_15865"/>